<proteinExistence type="predicted"/>
<keyword evidence="1" id="KW-0812">Transmembrane</keyword>
<evidence type="ECO:0000313" key="3">
    <source>
        <dbReference type="Proteomes" id="UP001328425"/>
    </source>
</evidence>
<name>A0ABU7X8U9_9FIRM</name>
<keyword evidence="1" id="KW-1133">Transmembrane helix</keyword>
<feature type="transmembrane region" description="Helical" evidence="1">
    <location>
        <begin position="41"/>
        <end position="62"/>
    </location>
</feature>
<dbReference type="Proteomes" id="UP001328425">
    <property type="component" value="Unassembled WGS sequence"/>
</dbReference>
<protein>
    <submittedName>
        <fullName evidence="2">Uncharacterized protein</fullName>
    </submittedName>
</protein>
<dbReference type="EMBL" id="JARBCY010000022">
    <property type="protein sequence ID" value="MEF3317699.1"/>
    <property type="molecule type" value="Genomic_DNA"/>
</dbReference>
<keyword evidence="1" id="KW-0472">Membrane</keyword>
<evidence type="ECO:0000313" key="2">
    <source>
        <dbReference type="EMBL" id="MEF3317699.1"/>
    </source>
</evidence>
<feature type="transmembrane region" description="Helical" evidence="1">
    <location>
        <begin position="12"/>
        <end position="29"/>
    </location>
</feature>
<sequence>MLNGQGKRKYLICFIVMFVIMIIFLSYALKHPEASIRMPVAVLHIFYFIYVIVMLACLVKFFTSKK</sequence>
<accession>A0ABU7X8U9</accession>
<comment type="caution">
    <text evidence="2">The sequence shown here is derived from an EMBL/GenBank/DDBJ whole genome shotgun (WGS) entry which is preliminary data.</text>
</comment>
<organism evidence="2 3">
    <name type="scientific">Peptoniphilus grossensis</name>
    <dbReference type="NCBI Taxonomy" id="1465756"/>
    <lineage>
        <taxon>Bacteria</taxon>
        <taxon>Bacillati</taxon>
        <taxon>Bacillota</taxon>
        <taxon>Tissierellia</taxon>
        <taxon>Tissierellales</taxon>
        <taxon>Peptoniphilaceae</taxon>
        <taxon>Peptoniphilus</taxon>
    </lineage>
</organism>
<gene>
    <name evidence="2" type="ORF">PV361_03150</name>
</gene>
<evidence type="ECO:0000256" key="1">
    <source>
        <dbReference type="SAM" id="Phobius"/>
    </source>
</evidence>
<reference evidence="2 3" key="1">
    <citation type="submission" date="2022-11" db="EMBL/GenBank/DDBJ databases">
        <title>The First Case of Preauricular Fistular Abscess Caused by Peptoniphilus grossensis.</title>
        <authorList>
            <person name="Byun J.-H."/>
        </authorList>
    </citation>
    <scope>NUCLEOTIDE SEQUENCE [LARGE SCALE GENOMIC DNA]</scope>
    <source>
        <strain evidence="2 3">GYB008</strain>
    </source>
</reference>
<dbReference type="RefSeq" id="WP_332086947.1">
    <property type="nucleotide sequence ID" value="NZ_JARBCY010000022.1"/>
</dbReference>
<keyword evidence="3" id="KW-1185">Reference proteome</keyword>